<organism evidence="1 2">
    <name type="scientific">Trapa natans</name>
    <name type="common">Water chestnut</name>
    <dbReference type="NCBI Taxonomy" id="22666"/>
    <lineage>
        <taxon>Eukaryota</taxon>
        <taxon>Viridiplantae</taxon>
        <taxon>Streptophyta</taxon>
        <taxon>Embryophyta</taxon>
        <taxon>Tracheophyta</taxon>
        <taxon>Spermatophyta</taxon>
        <taxon>Magnoliopsida</taxon>
        <taxon>eudicotyledons</taxon>
        <taxon>Gunneridae</taxon>
        <taxon>Pentapetalae</taxon>
        <taxon>rosids</taxon>
        <taxon>malvids</taxon>
        <taxon>Myrtales</taxon>
        <taxon>Lythraceae</taxon>
        <taxon>Trapa</taxon>
    </lineage>
</organism>
<dbReference type="Proteomes" id="UP001346149">
    <property type="component" value="Unassembled WGS sequence"/>
</dbReference>
<evidence type="ECO:0000313" key="1">
    <source>
        <dbReference type="EMBL" id="KAK4795246.1"/>
    </source>
</evidence>
<proteinExistence type="predicted"/>
<gene>
    <name evidence="1" type="ORF">SAY86_013240</name>
</gene>
<protein>
    <submittedName>
        <fullName evidence="1">Uncharacterized protein</fullName>
    </submittedName>
</protein>
<accession>A0AAN7MFG4</accession>
<evidence type="ECO:0000313" key="2">
    <source>
        <dbReference type="Proteomes" id="UP001346149"/>
    </source>
</evidence>
<name>A0AAN7MFG4_TRANT</name>
<keyword evidence="2" id="KW-1185">Reference proteome</keyword>
<sequence>MVINLLTGGSHSLTGEENDPLGHICICLLTSSCNGFLGDEIEALLLPCPFTSRYIIQTFESTEAGKHLQNSLKDDSARHSGYEEGEESVNIASAAPSQTMTLSFLRFLSGGKKELSCPEQWESVPYSLKMDKKMLVLWFTWAMVPPVSSYGSPPPIVYICWNKGWTNFISDPILLPLGMESYRVGLPMVV</sequence>
<dbReference type="EMBL" id="JAXQNO010000007">
    <property type="protein sequence ID" value="KAK4795246.1"/>
    <property type="molecule type" value="Genomic_DNA"/>
</dbReference>
<reference evidence="1 2" key="1">
    <citation type="journal article" date="2023" name="Hortic Res">
        <title>Pangenome of water caltrop reveals structural variations and asymmetric subgenome divergence after allopolyploidization.</title>
        <authorList>
            <person name="Zhang X."/>
            <person name="Chen Y."/>
            <person name="Wang L."/>
            <person name="Yuan Y."/>
            <person name="Fang M."/>
            <person name="Shi L."/>
            <person name="Lu R."/>
            <person name="Comes H.P."/>
            <person name="Ma Y."/>
            <person name="Chen Y."/>
            <person name="Huang G."/>
            <person name="Zhou Y."/>
            <person name="Zheng Z."/>
            <person name="Qiu Y."/>
        </authorList>
    </citation>
    <scope>NUCLEOTIDE SEQUENCE [LARGE SCALE GENOMIC DNA]</scope>
    <source>
        <strain evidence="1">F231</strain>
    </source>
</reference>
<dbReference type="AlphaFoldDB" id="A0AAN7MFG4"/>
<comment type="caution">
    <text evidence="1">The sequence shown here is derived from an EMBL/GenBank/DDBJ whole genome shotgun (WGS) entry which is preliminary data.</text>
</comment>